<evidence type="ECO:0000313" key="1">
    <source>
        <dbReference type="EMBL" id="KAF4699213.1"/>
    </source>
</evidence>
<dbReference type="AlphaFoldDB" id="A0A7J6PT79"/>
<reference evidence="1 2" key="1">
    <citation type="submission" date="2020-04" db="EMBL/GenBank/DDBJ databases">
        <title>Perkinsus olseni comparative genomics.</title>
        <authorList>
            <person name="Bogema D.R."/>
        </authorList>
    </citation>
    <scope>NUCLEOTIDE SEQUENCE [LARGE SCALE GENOMIC DNA]</scope>
    <source>
        <strain evidence="1 2">ATCC PRA-207</strain>
    </source>
</reference>
<keyword evidence="2" id="KW-1185">Reference proteome</keyword>
<name>A0A7J6PT79_PEROL</name>
<protein>
    <submittedName>
        <fullName evidence="1">Uncharacterized protein</fullName>
    </submittedName>
</protein>
<comment type="caution">
    <text evidence="1">The sequence shown here is derived from an EMBL/GenBank/DDBJ whole genome shotgun (WGS) entry which is preliminary data.</text>
</comment>
<gene>
    <name evidence="1" type="ORF">FOZ63_006018</name>
</gene>
<evidence type="ECO:0000313" key="2">
    <source>
        <dbReference type="Proteomes" id="UP000553632"/>
    </source>
</evidence>
<organism evidence="1 2">
    <name type="scientific">Perkinsus olseni</name>
    <name type="common">Perkinsus atlanticus</name>
    <dbReference type="NCBI Taxonomy" id="32597"/>
    <lineage>
        <taxon>Eukaryota</taxon>
        <taxon>Sar</taxon>
        <taxon>Alveolata</taxon>
        <taxon>Perkinsozoa</taxon>
        <taxon>Perkinsea</taxon>
        <taxon>Perkinsida</taxon>
        <taxon>Perkinsidae</taxon>
        <taxon>Perkinsus</taxon>
    </lineage>
</organism>
<sequence length="312" mass="35020">MKLSFSTEARPPMPRRSAAYRWGPTHELSHRLVRPDMADFEGSEHPAHRKLNVLMAFLVTKDGDGCTGGWGLKGRSEDYRNRLEPCRMFPRPRYTNKRGKNVAARLQESPMKIDSVNEGLSLRRGFWCSVRSCDRNLAAKDSWPGLCAEVDLPLREFRDAQGLGRARVSDGTHLTAVPKDAVMGFRFDCNHDTASLVLALCEAKYVIDSHRDEIESDLAAIAMGSPSWAAKASTRSCAFDEQLDSAIVRRASEREAADAGHRAQVRVEFKKDFISYKILQRFSTSPTFTCHVKEVPAGTGWLTDWNGLDRTE</sequence>
<dbReference type="EMBL" id="JABANO010038039">
    <property type="protein sequence ID" value="KAF4699213.1"/>
    <property type="molecule type" value="Genomic_DNA"/>
</dbReference>
<accession>A0A7J6PT79</accession>
<proteinExistence type="predicted"/>
<dbReference type="Proteomes" id="UP000553632">
    <property type="component" value="Unassembled WGS sequence"/>
</dbReference>